<evidence type="ECO:0000313" key="4">
    <source>
        <dbReference type="EMBL" id="SFB14819.1"/>
    </source>
</evidence>
<keyword evidence="5" id="KW-1185">Reference proteome</keyword>
<gene>
    <name evidence="4" type="ORF">SAMN04488528_101439</name>
</gene>
<dbReference type="STRING" id="84698.SAMN04488528_101439"/>
<keyword evidence="1" id="KW-0175">Coiled coil</keyword>
<organism evidence="4 5">
    <name type="scientific">Clostridium frigidicarnis</name>
    <dbReference type="NCBI Taxonomy" id="84698"/>
    <lineage>
        <taxon>Bacteria</taxon>
        <taxon>Bacillati</taxon>
        <taxon>Bacillota</taxon>
        <taxon>Clostridia</taxon>
        <taxon>Eubacteriales</taxon>
        <taxon>Clostridiaceae</taxon>
        <taxon>Clostridium</taxon>
    </lineage>
</organism>
<evidence type="ECO:0000256" key="1">
    <source>
        <dbReference type="SAM" id="Coils"/>
    </source>
</evidence>
<evidence type="ECO:0000256" key="2">
    <source>
        <dbReference type="SAM" id="MobiDB-lite"/>
    </source>
</evidence>
<feature type="coiled-coil region" evidence="1">
    <location>
        <begin position="232"/>
        <end position="260"/>
    </location>
</feature>
<dbReference type="InterPro" id="IPR057682">
    <property type="entry name" value="DUF7922"/>
</dbReference>
<dbReference type="Proteomes" id="UP000198619">
    <property type="component" value="Unassembled WGS sequence"/>
</dbReference>
<proteinExistence type="predicted"/>
<dbReference type="RefSeq" id="WP_090041163.1">
    <property type="nucleotide sequence ID" value="NZ_FOKI01000014.1"/>
</dbReference>
<name>A0A1I0YN42_9CLOT</name>
<evidence type="ECO:0000313" key="5">
    <source>
        <dbReference type="Proteomes" id="UP000198619"/>
    </source>
</evidence>
<dbReference type="AlphaFoldDB" id="A0A1I0YN42"/>
<accession>A0A1I0YN42</accession>
<feature type="domain" description="DUF7922" evidence="3">
    <location>
        <begin position="11"/>
        <end position="115"/>
    </location>
</feature>
<feature type="region of interest" description="Disordered" evidence="2">
    <location>
        <begin position="163"/>
        <end position="222"/>
    </location>
</feature>
<dbReference type="OrthoDB" id="1705475at2"/>
<dbReference type="Pfam" id="PF25538">
    <property type="entry name" value="DUF7922"/>
    <property type="match status" value="1"/>
</dbReference>
<evidence type="ECO:0000259" key="3">
    <source>
        <dbReference type="Pfam" id="PF25538"/>
    </source>
</evidence>
<reference evidence="4 5" key="1">
    <citation type="submission" date="2016-10" db="EMBL/GenBank/DDBJ databases">
        <authorList>
            <person name="de Groot N.N."/>
        </authorList>
    </citation>
    <scope>NUCLEOTIDE SEQUENCE [LARGE SCALE GENOMIC DNA]</scope>
    <source>
        <strain evidence="4 5">DSM 12271</strain>
    </source>
</reference>
<protein>
    <recommendedName>
        <fullName evidence="3">DUF7922 domain-containing protein</fullName>
    </recommendedName>
</protein>
<sequence>MSSSKKPYSRYFIILQEDEKGYSVSQDKQISGYAKVETKNDKCKVSYYVQNIKKDKNNCYMILICNKKDCKKIINLGILNIDDNGRADVTYEYSLDNIGGTGIEIDKVGGAAIVKFIGEKVVYLMHGFASSDIPQGFKNYGMINCKKEEMKEIEKDIKNDEKDEYKKKEEHKKKDEDVKKEHKKKDEKVEPKKCKDDDYDSETKEKDDDKGKDDDYDDKGKDDDCKCKKVEFDNYEREIDEQIKDERREEEKKLEEMIDENPKGSMGEFFKSAMLGFEEAKNICPNMNKCKWYKIPVEELDTMCNMSNYNKYTIAYYPMLNYFPYIRKHGHYMMGLMYDADGNMKYLVYAIPGTKDKCEQPYGGKSGFVTWITEKIQNEKESEMGYWVMFYDFRNSMIVVPMK</sequence>
<dbReference type="EMBL" id="FOKI01000014">
    <property type="protein sequence ID" value="SFB14819.1"/>
    <property type="molecule type" value="Genomic_DNA"/>
</dbReference>